<dbReference type="Gene3D" id="1.20.1640.10">
    <property type="entry name" value="Multidrug efflux transporter AcrB transmembrane domain"/>
    <property type="match status" value="2"/>
</dbReference>
<proteinExistence type="predicted"/>
<dbReference type="Gene3D" id="3.30.70.1430">
    <property type="entry name" value="Multidrug efflux transporter AcrB pore domain"/>
    <property type="match status" value="2"/>
</dbReference>
<organism evidence="2">
    <name type="scientific">Marinobacter nauticus</name>
    <name type="common">Marinobacter hydrocarbonoclasticus</name>
    <name type="synonym">Marinobacter aquaeolei</name>
    <dbReference type="NCBI Taxonomy" id="2743"/>
    <lineage>
        <taxon>Bacteria</taxon>
        <taxon>Pseudomonadati</taxon>
        <taxon>Pseudomonadota</taxon>
        <taxon>Gammaproteobacteria</taxon>
        <taxon>Pseudomonadales</taxon>
        <taxon>Marinobacteraceae</taxon>
        <taxon>Marinobacter</taxon>
    </lineage>
</organism>
<dbReference type="PANTHER" id="PTHR32063:SF33">
    <property type="entry name" value="RND SUPERFAMILY EFFLUX PUMP PERMEASE COMPONENT"/>
    <property type="match status" value="1"/>
</dbReference>
<dbReference type="Pfam" id="PF00873">
    <property type="entry name" value="ACR_tran"/>
    <property type="match status" value="1"/>
</dbReference>
<evidence type="ECO:0000313" key="2">
    <source>
        <dbReference type="EMBL" id="BBJ02496.1"/>
    </source>
</evidence>
<dbReference type="PANTHER" id="PTHR32063">
    <property type="match status" value="1"/>
</dbReference>
<dbReference type="InterPro" id="IPR001036">
    <property type="entry name" value="Acrflvin-R"/>
</dbReference>
<keyword evidence="1" id="KW-1133">Transmembrane helix</keyword>
<dbReference type="Gene3D" id="3.30.70.1440">
    <property type="entry name" value="Multidrug efflux transporter AcrB pore domain"/>
    <property type="match status" value="1"/>
</dbReference>
<feature type="transmembrane region" description="Helical" evidence="1">
    <location>
        <begin position="331"/>
        <end position="351"/>
    </location>
</feature>
<name>A0A455W039_MARNT</name>
<dbReference type="AlphaFoldDB" id="A0A455W039"/>
<feature type="transmembrane region" description="Helical" evidence="1">
    <location>
        <begin position="538"/>
        <end position="562"/>
    </location>
</feature>
<gene>
    <name evidence="2" type="ORF">YBY_03440</name>
</gene>
<reference evidence="2" key="1">
    <citation type="submission" date="2019-03" db="EMBL/GenBank/DDBJ databases">
        <title>Whole genome analysis of nitrate-reducing bacteria Marinobacter hydrocarbonoclasticus YB03.</title>
        <authorList>
            <person name="Azam A.H."/>
            <person name="Yuk S.R."/>
            <person name="Kamarisima K."/>
            <person name="Miyanaga K."/>
            <person name="Tanji Y."/>
        </authorList>
    </citation>
    <scope>NUCLEOTIDE SEQUENCE</scope>
    <source>
        <strain evidence="2">YB03</strain>
    </source>
</reference>
<feature type="transmembrane region" description="Helical" evidence="1">
    <location>
        <begin position="383"/>
        <end position="403"/>
    </location>
</feature>
<feature type="transmembrane region" description="Helical" evidence="1">
    <location>
        <begin position="12"/>
        <end position="33"/>
    </location>
</feature>
<feature type="transmembrane region" description="Helical" evidence="1">
    <location>
        <begin position="929"/>
        <end position="954"/>
    </location>
</feature>
<sequence length="1052" mass="116027">MRRRKGIIGFFVHHRVAGNLVMLVMILGGVLALSRMNIQFFPTFALDVVSVRVVWSGASAEDVERGITDPLEQRLRSVDGLKKMTSTSAQGISSITLEFHEGTDPIQAVDDVRQQVDEFNNLPADAEEPQVARIERYEPVARLLIYGDVDRSELRNLVYRFEDELLDRGIDRIAIRGLPEQQISIDVPAERLETLGLSLEQIADRVASLSRDLPAGMMAQQDATRELRSIEQRRSPQAFETVPVLSGDRVRMQLGDIAIIRQEARDNQTVMENHGVPAVELQLQRSENGNSLAAAKVLEIWLEDTRPVLPDSIKMEVYDETWQLLQDRISLLVNNGLGGLVLVVGLLYLFLPGRVAMWVAIGIPTAFLAALAVLWLIGGSINMISLFALIMALGVIVDDAIVVGEDADAHARMGEESIYASEGAAKRMVWPVLASSLTTVAAFMPLLVVGGVIGNILGDIPLVMICVLIASLVECFIVLPAHLRHAFKRKTEKAGQPAPAKRQPNPVTRLRNGFERRFDAFRDGPFRRFSRYSLKHRGVTVASALALAILTVGLLAGGRLGFNFFPTPEPSVFYANASFVAGTDKREVADFMREMQRALNETEQALGGNLILHAVTTYGATQGAEGSSRNDDELGSMLVELVPSDRRDVRNPEFIEQWRKRLPLPAGLDSLNISERQSGPPGRDVNIRLTGDSADNLKRAADEVAQALSTLPGVLDVEDDMPWGREQLIYQVSPYGEALGLTTVDLGRQLRAAFDGRIAQIYQDGRDEIEVRVQLPRDQRERYSTLEQMMVRIPDGRFVPLTQVMNLDHRQGFQALRHADGKLAVEVTSALNTRVATTDQVLESLQAGALPDIASRYGVRYSFEGRSADQRETMDDMKTGLVIGIALMYVVLAWVFASWSLPLIVMAIIPFALVGALLGHWLMGLQLTILSLFGLFGLSGIVVNNAIILVSFYNQQRQKGLGITDALNEAAVQRVRAVLLTSLTTIGGLLPLLFETSLQAQFLIPMATSIAFGLGLSTFLVLLVIPALLSWLEQFREWRAQRHGETPEPLQG</sequence>
<keyword evidence="1" id="KW-0472">Membrane</keyword>
<dbReference type="Gene3D" id="3.30.70.1320">
    <property type="entry name" value="Multidrug efflux transporter AcrB pore domain like"/>
    <property type="match status" value="1"/>
</dbReference>
<dbReference type="SUPFAM" id="SSF82714">
    <property type="entry name" value="Multidrug efflux transporter AcrB TolC docking domain, DN and DC subdomains"/>
    <property type="match status" value="2"/>
</dbReference>
<feature type="transmembrane region" description="Helical" evidence="1">
    <location>
        <begin position="460"/>
        <end position="483"/>
    </location>
</feature>
<feature type="transmembrane region" description="Helical" evidence="1">
    <location>
        <begin position="429"/>
        <end position="454"/>
    </location>
</feature>
<keyword evidence="1" id="KW-0812">Transmembrane</keyword>
<feature type="transmembrane region" description="Helical" evidence="1">
    <location>
        <begin position="1006"/>
        <end position="1032"/>
    </location>
</feature>
<protein>
    <submittedName>
        <fullName evidence="2">Multidrug transporter AcrB</fullName>
    </submittedName>
</protein>
<feature type="transmembrane region" description="Helical" evidence="1">
    <location>
        <begin position="903"/>
        <end position="923"/>
    </location>
</feature>
<evidence type="ECO:0000256" key="1">
    <source>
        <dbReference type="SAM" id="Phobius"/>
    </source>
</evidence>
<dbReference type="InterPro" id="IPR027463">
    <property type="entry name" value="AcrB_DN_DC_subdom"/>
</dbReference>
<dbReference type="EMBL" id="AP019537">
    <property type="protein sequence ID" value="BBJ02496.1"/>
    <property type="molecule type" value="Genomic_DNA"/>
</dbReference>
<feature type="transmembrane region" description="Helical" evidence="1">
    <location>
        <begin position="358"/>
        <end position="377"/>
    </location>
</feature>
<dbReference type="SUPFAM" id="SSF82866">
    <property type="entry name" value="Multidrug efflux transporter AcrB transmembrane domain"/>
    <property type="match status" value="2"/>
</dbReference>
<dbReference type="GO" id="GO:0042910">
    <property type="term" value="F:xenobiotic transmembrane transporter activity"/>
    <property type="evidence" value="ECO:0007669"/>
    <property type="project" value="TreeGrafter"/>
</dbReference>
<accession>A0A455W039</accession>
<dbReference type="Gene3D" id="3.30.2090.10">
    <property type="entry name" value="Multidrug efflux transporter AcrB TolC docking domain, DN and DC subdomains"/>
    <property type="match status" value="2"/>
</dbReference>
<dbReference type="PRINTS" id="PR00702">
    <property type="entry name" value="ACRIFLAVINRP"/>
</dbReference>
<feature type="transmembrane region" description="Helical" evidence="1">
    <location>
        <begin position="975"/>
        <end position="994"/>
    </location>
</feature>
<dbReference type="GO" id="GO:0005886">
    <property type="term" value="C:plasma membrane"/>
    <property type="evidence" value="ECO:0007669"/>
    <property type="project" value="TreeGrafter"/>
</dbReference>
<dbReference type="SUPFAM" id="SSF82693">
    <property type="entry name" value="Multidrug efflux transporter AcrB pore domain, PN1, PN2, PC1 and PC2 subdomains"/>
    <property type="match status" value="1"/>
</dbReference>
<feature type="transmembrane region" description="Helical" evidence="1">
    <location>
        <begin position="879"/>
        <end position="896"/>
    </location>
</feature>